<keyword evidence="4" id="KW-1185">Reference proteome</keyword>
<feature type="domain" description="Choline/carnitine acyltransferase" evidence="2">
    <location>
        <begin position="2"/>
        <end position="94"/>
    </location>
</feature>
<dbReference type="InterPro" id="IPR039551">
    <property type="entry name" value="Cho/carn_acyl_trans"/>
</dbReference>
<dbReference type="GO" id="GO:0005777">
    <property type="term" value="C:peroxisome"/>
    <property type="evidence" value="ECO:0007669"/>
    <property type="project" value="TreeGrafter"/>
</dbReference>
<dbReference type="Gene3D" id="3.30.559.10">
    <property type="entry name" value="Chloramphenicol acetyltransferase-like domain"/>
    <property type="match status" value="2"/>
</dbReference>
<evidence type="ECO:0000313" key="3">
    <source>
        <dbReference type="EMBL" id="KAF5927850.1"/>
    </source>
</evidence>
<evidence type="ECO:0000313" key="4">
    <source>
        <dbReference type="Proteomes" id="UP000551758"/>
    </source>
</evidence>
<comment type="similarity">
    <text evidence="1">Belongs to the carnitine/choline acetyltransferase family.</text>
</comment>
<dbReference type="SUPFAM" id="SSF52777">
    <property type="entry name" value="CoA-dependent acyltransferases"/>
    <property type="match status" value="1"/>
</dbReference>
<dbReference type="InterPro" id="IPR023213">
    <property type="entry name" value="CAT-like_dom_sf"/>
</dbReference>
<protein>
    <recommendedName>
        <fullName evidence="2">Choline/carnitine acyltransferase domain-containing protein</fullName>
    </recommendedName>
</protein>
<dbReference type="InterPro" id="IPR000542">
    <property type="entry name" value="Carn_acyl_trans"/>
</dbReference>
<dbReference type="PANTHER" id="PTHR22589">
    <property type="entry name" value="CARNITINE O-ACYLTRANSFERASE"/>
    <property type="match status" value="1"/>
</dbReference>
<organism evidence="3 4">
    <name type="scientific">Diceros bicornis minor</name>
    <name type="common">South-central black rhinoceros</name>
    <dbReference type="NCBI Taxonomy" id="77932"/>
    <lineage>
        <taxon>Eukaryota</taxon>
        <taxon>Metazoa</taxon>
        <taxon>Chordata</taxon>
        <taxon>Craniata</taxon>
        <taxon>Vertebrata</taxon>
        <taxon>Euteleostomi</taxon>
        <taxon>Mammalia</taxon>
        <taxon>Eutheria</taxon>
        <taxon>Laurasiatheria</taxon>
        <taxon>Perissodactyla</taxon>
        <taxon>Rhinocerotidae</taxon>
        <taxon>Diceros</taxon>
    </lineage>
</organism>
<reference evidence="3 4" key="1">
    <citation type="journal article" date="2020" name="Mol. Biol. Evol.">
        <title>Interspecific Gene Flow and the Evolution of Specialization in Black and White Rhinoceros.</title>
        <authorList>
            <person name="Moodley Y."/>
            <person name="Westbury M.V."/>
            <person name="Russo I.M."/>
            <person name="Gopalakrishnan S."/>
            <person name="Rakotoarivelo A."/>
            <person name="Olsen R.A."/>
            <person name="Prost S."/>
            <person name="Tunstall T."/>
            <person name="Ryder O.A."/>
            <person name="Dalen L."/>
            <person name="Bruford M.W."/>
        </authorList>
    </citation>
    <scope>NUCLEOTIDE SEQUENCE [LARGE SCALE GENOMIC DNA]</scope>
    <source>
        <strain evidence="3">SBR-YM</strain>
        <tissue evidence="3">Skin</tissue>
    </source>
</reference>
<proteinExistence type="inferred from homology"/>
<dbReference type="Pfam" id="PF00755">
    <property type="entry name" value="Carn_acyltransf"/>
    <property type="match status" value="1"/>
</dbReference>
<dbReference type="AlphaFoldDB" id="A0A7J7FII2"/>
<dbReference type="EMBL" id="JACDTQ010000550">
    <property type="protein sequence ID" value="KAF5927850.1"/>
    <property type="molecule type" value="Genomic_DNA"/>
</dbReference>
<gene>
    <name evidence="3" type="ORF">HPG69_000756</name>
</gene>
<evidence type="ECO:0000256" key="1">
    <source>
        <dbReference type="ARBA" id="ARBA00005232"/>
    </source>
</evidence>
<dbReference type="GO" id="GO:0008458">
    <property type="term" value="F:carnitine O-octanoyltransferase activity"/>
    <property type="evidence" value="ECO:0007669"/>
    <property type="project" value="TreeGrafter"/>
</dbReference>
<comment type="caution">
    <text evidence="3">The sequence shown here is derived from an EMBL/GenBank/DDBJ whole genome shotgun (WGS) entry which is preliminary data.</text>
</comment>
<evidence type="ECO:0000259" key="2">
    <source>
        <dbReference type="Pfam" id="PF00755"/>
    </source>
</evidence>
<dbReference type="PANTHER" id="PTHR22589:SF67">
    <property type="entry name" value="PEROXISOMAL CARNITINE O-OCTANOYLTRANSFERASE"/>
    <property type="match status" value="1"/>
</dbReference>
<name>A0A7J7FII2_DICBM</name>
<accession>A0A7J7FII2</accession>
<sequence length="174" mass="19733">MLQAFAKHDKMMRDCSIGKGFDRHLLGLSLIAKEEGLPVPELFTDPLFSKSGGGGNFALSTSLVGYLRVQGVVVPMVHDGYGFFYHIRDDRCISFGLYQVRLMFLERGRKEILKPGRKKRGGEQVFNHLLFVLRRFVVACSAWKSCSETDAEKLIQQVFHAFHDMIQLVNTAHL</sequence>
<dbReference type="Proteomes" id="UP000551758">
    <property type="component" value="Unassembled WGS sequence"/>
</dbReference>